<dbReference type="InterPro" id="IPR032718">
    <property type="entry name" value="PGBD4_Znf_C"/>
</dbReference>
<evidence type="ECO:0000313" key="4">
    <source>
        <dbReference type="EMBL" id="CAH2088025.1"/>
    </source>
</evidence>
<comment type="caution">
    <text evidence="5">The sequence shown here is derived from an EMBL/GenBank/DDBJ whole genome shotgun (WGS) entry which is preliminary data.</text>
</comment>
<feature type="compositionally biased region" description="Polar residues" evidence="1">
    <location>
        <begin position="160"/>
        <end position="170"/>
    </location>
</feature>
<evidence type="ECO:0000256" key="1">
    <source>
        <dbReference type="SAM" id="MobiDB-lite"/>
    </source>
</evidence>
<protein>
    <recommendedName>
        <fullName evidence="7">PiggyBac transposable element-derived protein 4</fullName>
    </recommendedName>
</protein>
<name>A0AAU9U824_EUPED</name>
<evidence type="ECO:0000313" key="6">
    <source>
        <dbReference type="Proteomes" id="UP001153954"/>
    </source>
</evidence>
<dbReference type="InterPro" id="IPR029526">
    <property type="entry name" value="PGBD"/>
</dbReference>
<organism evidence="5 6">
    <name type="scientific">Euphydryas editha</name>
    <name type="common">Edith's checkerspot</name>
    <dbReference type="NCBI Taxonomy" id="104508"/>
    <lineage>
        <taxon>Eukaryota</taxon>
        <taxon>Metazoa</taxon>
        <taxon>Ecdysozoa</taxon>
        <taxon>Arthropoda</taxon>
        <taxon>Hexapoda</taxon>
        <taxon>Insecta</taxon>
        <taxon>Pterygota</taxon>
        <taxon>Neoptera</taxon>
        <taxon>Endopterygota</taxon>
        <taxon>Lepidoptera</taxon>
        <taxon>Glossata</taxon>
        <taxon>Ditrysia</taxon>
        <taxon>Papilionoidea</taxon>
        <taxon>Nymphalidae</taxon>
        <taxon>Nymphalinae</taxon>
        <taxon>Euphydryas</taxon>
    </lineage>
</organism>
<dbReference type="AlphaFoldDB" id="A0AAU9U824"/>
<evidence type="ECO:0008006" key="7">
    <source>
        <dbReference type="Google" id="ProtNLM"/>
    </source>
</evidence>
<dbReference type="EMBL" id="CAKOGL010000013">
    <property type="protein sequence ID" value="CAH2093849.1"/>
    <property type="molecule type" value="Genomic_DNA"/>
</dbReference>
<dbReference type="PANTHER" id="PTHR46599:SF2">
    <property type="entry name" value="PIGGYBAC TRANSPOSABLE ELEMENT-DERIVED PROTEIN 4-LIKE"/>
    <property type="match status" value="1"/>
</dbReference>
<gene>
    <name evidence="4" type="ORF">EEDITHA_LOCUS4223</name>
    <name evidence="5" type="ORF">EEDITHA_LOCUS9475</name>
</gene>
<reference evidence="5" key="1">
    <citation type="submission" date="2022-03" db="EMBL/GenBank/DDBJ databases">
        <authorList>
            <person name="Tunstrom K."/>
        </authorList>
    </citation>
    <scope>NUCLEOTIDE SEQUENCE</scope>
</reference>
<dbReference type="Pfam" id="PF13843">
    <property type="entry name" value="DDE_Tnp_1_7"/>
    <property type="match status" value="1"/>
</dbReference>
<evidence type="ECO:0000259" key="3">
    <source>
        <dbReference type="Pfam" id="PF13843"/>
    </source>
</evidence>
<accession>A0AAU9U824</accession>
<dbReference type="Pfam" id="PF13842">
    <property type="entry name" value="zf-Tnp_2"/>
    <property type="match status" value="1"/>
</dbReference>
<feature type="region of interest" description="Disordered" evidence="1">
    <location>
        <begin position="160"/>
        <end position="179"/>
    </location>
</feature>
<proteinExistence type="predicted"/>
<evidence type="ECO:0000259" key="2">
    <source>
        <dbReference type="Pfam" id="PF13842"/>
    </source>
</evidence>
<dbReference type="PANTHER" id="PTHR46599">
    <property type="entry name" value="PIGGYBAC TRANSPOSABLE ELEMENT-DERIVED PROTEIN 4"/>
    <property type="match status" value="1"/>
</dbReference>
<sequence length="694" mass="80062">MSRKNSKPLKDSEIESQLAALFSSEEEEGFDDDVFDSCATDFYSVDYDRRLDEIQNRTTEDLHSILLGESDFSSIQDETHITSPVSHEQQVQESITIQEFTVPETMVNIGSIPQDVTMVESQAGTPLRALERQAGPSSLPLDERQAGPSSLPLNEVQAGTASIPNNSLPGEQNHPEPKSVFCRDTFSQLQNKARNWSFTAENINWPSFHREMQVKKLYTNRSQPLDYFIDYFPEDLIDVIVENTNIYAHHKNAKSWKNVTKEEIKAYFGMIILMSINPLSDITTYWSTDEFYRNPVISKTMPIKRFKKITQNFHISNIITEASQNTPNYDKLSKIRPAIEVLNKTFEENVRVSEFNSIDECMIRFKGRSHMKQYMPKKPIKRGYKCWVRADSRTGYMYEFQFYTGRIDNGTEENLGARVVMDLCESLPGNTLVAFDNFFTSLPLMEILHEKDIYSVGTIRINRKGLPDLITGRNLNREEKKETSLKPGEFIYQCAAPISVVKWRDTKDVFVASSAFDPRAVELIWRKQKDGSKKPMFCPLSITKYTQFMGGVDHFDHYRASYPLGRKSRKNWHRLFWFLLEAAVINAYIVYMMSHSTRRNTHKDFRLRLGRGLINNFSSRKCQAPVFKTKKGGANSVPEEVRTSDVGSHMPELAKFRRCRMCSTRAKEQRTKYICKVCKVPLCAAPCFYNFHTQ</sequence>
<keyword evidence="6" id="KW-1185">Reference proteome</keyword>
<dbReference type="Proteomes" id="UP001153954">
    <property type="component" value="Unassembled WGS sequence"/>
</dbReference>
<feature type="domain" description="PiggyBac transposable element-derived protein 4 C-terminal zinc-finger" evidence="2">
    <location>
        <begin position="657"/>
        <end position="692"/>
    </location>
</feature>
<dbReference type="EMBL" id="CAKOGL010000007">
    <property type="protein sequence ID" value="CAH2088025.1"/>
    <property type="molecule type" value="Genomic_DNA"/>
</dbReference>
<evidence type="ECO:0000313" key="5">
    <source>
        <dbReference type="EMBL" id="CAH2093849.1"/>
    </source>
</evidence>
<feature type="domain" description="PiggyBac transposable element-derived protein" evidence="3">
    <location>
        <begin position="224"/>
        <end position="588"/>
    </location>
</feature>